<feature type="domain" description="Major facilitator superfamily (MFS) profile" evidence="8">
    <location>
        <begin position="50"/>
        <end position="480"/>
    </location>
</feature>
<dbReference type="InterPro" id="IPR020846">
    <property type="entry name" value="MFS_dom"/>
</dbReference>
<keyword evidence="10" id="KW-1185">Reference proteome</keyword>
<sequence>METESSMAVAREDGLREQTERGDQNCEQADSSASQFVRLEDWPVWRKWIYIVLVAYCDCLTFLVSMMLAPSVPQVLATFRPNGGDKSLGSFCVTVYILGFCVGPLLLGPLTDIYGRTILYRIYIVAYLALTIACALSPSLEALIVFRFFAGCFGGAPMSIGGAVIADMYPPGRRGGPMACYSAGTMLGPTLGPVLGGIITGQIDWRWVFWIAAILAAIGAIGLFFILPETHLPTLRKRQARSKSGTSRFVSMVQSSSGPSICQTLSRTVRLPARIALHPACSLILIFMCIFNGLVNVILSSLGSVYQAAYQFPTTTAGLSYLGMGIGRLVALAVAKCSTSIVARRVGGPEGENKPENALPFLFSVGPLGSLGLIWYGWSLQERSPWIVPIIGLFLYGFTYMSVRLCTQIFLVEAVPNYSASALAAHTFASSIGGAIIPLATFPLYDGVGYGWGNTIIATVNLAICVIPLIMFVLSRRLAKTWKIEVIL</sequence>
<feature type="transmembrane region" description="Helical" evidence="7">
    <location>
        <begin position="384"/>
        <end position="403"/>
    </location>
</feature>
<dbReference type="Proteomes" id="UP001303473">
    <property type="component" value="Unassembled WGS sequence"/>
</dbReference>
<dbReference type="PANTHER" id="PTHR23502">
    <property type="entry name" value="MAJOR FACILITATOR SUPERFAMILY"/>
    <property type="match status" value="1"/>
</dbReference>
<dbReference type="Pfam" id="PF07690">
    <property type="entry name" value="MFS_1"/>
    <property type="match status" value="1"/>
</dbReference>
<feature type="transmembrane region" description="Helical" evidence="7">
    <location>
        <begin position="451"/>
        <end position="474"/>
    </location>
</feature>
<feature type="compositionally biased region" description="Basic and acidic residues" evidence="6">
    <location>
        <begin position="10"/>
        <end position="24"/>
    </location>
</feature>
<proteinExistence type="inferred from homology"/>
<dbReference type="PROSITE" id="PS50850">
    <property type="entry name" value="MFS"/>
    <property type="match status" value="1"/>
</dbReference>
<keyword evidence="5 7" id="KW-0472">Membrane</keyword>
<evidence type="ECO:0000256" key="1">
    <source>
        <dbReference type="ARBA" id="ARBA00004141"/>
    </source>
</evidence>
<evidence type="ECO:0000256" key="3">
    <source>
        <dbReference type="ARBA" id="ARBA00022692"/>
    </source>
</evidence>
<evidence type="ECO:0000313" key="9">
    <source>
        <dbReference type="EMBL" id="KAK3935812.1"/>
    </source>
</evidence>
<evidence type="ECO:0000256" key="2">
    <source>
        <dbReference type="ARBA" id="ARBA00008335"/>
    </source>
</evidence>
<dbReference type="GO" id="GO:0022857">
    <property type="term" value="F:transmembrane transporter activity"/>
    <property type="evidence" value="ECO:0007669"/>
    <property type="project" value="InterPro"/>
</dbReference>
<evidence type="ECO:0000256" key="6">
    <source>
        <dbReference type="SAM" id="MobiDB-lite"/>
    </source>
</evidence>
<comment type="similarity">
    <text evidence="2">Belongs to the major facilitator superfamily.</text>
</comment>
<comment type="caution">
    <text evidence="9">The sequence shown here is derived from an EMBL/GenBank/DDBJ whole genome shotgun (WGS) entry which is preliminary data.</text>
</comment>
<feature type="transmembrane region" description="Helical" evidence="7">
    <location>
        <begin position="119"/>
        <end position="138"/>
    </location>
</feature>
<feature type="transmembrane region" description="Helical" evidence="7">
    <location>
        <begin position="358"/>
        <end position="378"/>
    </location>
</feature>
<dbReference type="InterPro" id="IPR036259">
    <property type="entry name" value="MFS_trans_sf"/>
</dbReference>
<comment type="subcellular location">
    <subcellularLocation>
        <location evidence="1">Membrane</location>
        <topology evidence="1">Multi-pass membrane protein</topology>
    </subcellularLocation>
</comment>
<organism evidence="9 10">
    <name type="scientific">Diplogelasinospora grovesii</name>
    <dbReference type="NCBI Taxonomy" id="303347"/>
    <lineage>
        <taxon>Eukaryota</taxon>
        <taxon>Fungi</taxon>
        <taxon>Dikarya</taxon>
        <taxon>Ascomycota</taxon>
        <taxon>Pezizomycotina</taxon>
        <taxon>Sordariomycetes</taxon>
        <taxon>Sordariomycetidae</taxon>
        <taxon>Sordariales</taxon>
        <taxon>Diplogelasinosporaceae</taxon>
        <taxon>Diplogelasinospora</taxon>
    </lineage>
</organism>
<dbReference type="Gene3D" id="1.20.1250.20">
    <property type="entry name" value="MFS general substrate transporter like domains"/>
    <property type="match status" value="1"/>
</dbReference>
<evidence type="ECO:0000313" key="10">
    <source>
        <dbReference type="Proteomes" id="UP001303473"/>
    </source>
</evidence>
<evidence type="ECO:0000256" key="5">
    <source>
        <dbReference type="ARBA" id="ARBA00023136"/>
    </source>
</evidence>
<feature type="transmembrane region" description="Helical" evidence="7">
    <location>
        <begin position="178"/>
        <end position="201"/>
    </location>
</feature>
<keyword evidence="4 7" id="KW-1133">Transmembrane helix</keyword>
<dbReference type="InterPro" id="IPR011701">
    <property type="entry name" value="MFS"/>
</dbReference>
<dbReference type="EMBL" id="MU853906">
    <property type="protein sequence ID" value="KAK3935812.1"/>
    <property type="molecule type" value="Genomic_DNA"/>
</dbReference>
<feature type="region of interest" description="Disordered" evidence="6">
    <location>
        <begin position="1"/>
        <end position="28"/>
    </location>
</feature>
<gene>
    <name evidence="9" type="ORF">QBC46DRAFT_322723</name>
</gene>
<feature type="transmembrane region" description="Helical" evidence="7">
    <location>
        <begin position="88"/>
        <end position="107"/>
    </location>
</feature>
<evidence type="ECO:0000256" key="7">
    <source>
        <dbReference type="SAM" id="Phobius"/>
    </source>
</evidence>
<feature type="transmembrane region" description="Helical" evidence="7">
    <location>
        <begin position="423"/>
        <end position="445"/>
    </location>
</feature>
<feature type="transmembrane region" description="Helical" evidence="7">
    <location>
        <begin position="319"/>
        <end position="337"/>
    </location>
</feature>
<feature type="transmembrane region" description="Helical" evidence="7">
    <location>
        <begin position="144"/>
        <end position="166"/>
    </location>
</feature>
<dbReference type="SUPFAM" id="SSF103473">
    <property type="entry name" value="MFS general substrate transporter"/>
    <property type="match status" value="1"/>
</dbReference>
<reference evidence="10" key="1">
    <citation type="journal article" date="2023" name="Mol. Phylogenet. Evol.">
        <title>Genome-scale phylogeny and comparative genomics of the fungal order Sordariales.</title>
        <authorList>
            <person name="Hensen N."/>
            <person name="Bonometti L."/>
            <person name="Westerberg I."/>
            <person name="Brannstrom I.O."/>
            <person name="Guillou S."/>
            <person name="Cros-Aarteil S."/>
            <person name="Calhoun S."/>
            <person name="Haridas S."/>
            <person name="Kuo A."/>
            <person name="Mondo S."/>
            <person name="Pangilinan J."/>
            <person name="Riley R."/>
            <person name="LaButti K."/>
            <person name="Andreopoulos B."/>
            <person name="Lipzen A."/>
            <person name="Chen C."/>
            <person name="Yan M."/>
            <person name="Daum C."/>
            <person name="Ng V."/>
            <person name="Clum A."/>
            <person name="Steindorff A."/>
            <person name="Ohm R.A."/>
            <person name="Martin F."/>
            <person name="Silar P."/>
            <person name="Natvig D.O."/>
            <person name="Lalanne C."/>
            <person name="Gautier V."/>
            <person name="Ament-Velasquez S.L."/>
            <person name="Kruys A."/>
            <person name="Hutchinson M.I."/>
            <person name="Powell A.J."/>
            <person name="Barry K."/>
            <person name="Miller A.N."/>
            <person name="Grigoriev I.V."/>
            <person name="Debuchy R."/>
            <person name="Gladieux P."/>
            <person name="Hiltunen Thoren M."/>
            <person name="Johannesson H."/>
        </authorList>
    </citation>
    <scope>NUCLEOTIDE SEQUENCE [LARGE SCALE GENOMIC DNA]</scope>
    <source>
        <strain evidence="10">CBS 340.73</strain>
    </source>
</reference>
<dbReference type="AlphaFoldDB" id="A0AAN6MYF1"/>
<dbReference type="PANTHER" id="PTHR23502:SF68">
    <property type="entry name" value="MULTIDRUG TRANSPORTER, PUTATIVE (AFU_ORTHOLOGUE AFUA_3G01120)-RELATED"/>
    <property type="match status" value="1"/>
</dbReference>
<evidence type="ECO:0000259" key="8">
    <source>
        <dbReference type="PROSITE" id="PS50850"/>
    </source>
</evidence>
<accession>A0AAN6MYF1</accession>
<dbReference type="GO" id="GO:0016020">
    <property type="term" value="C:membrane"/>
    <property type="evidence" value="ECO:0007669"/>
    <property type="project" value="UniProtKB-SubCell"/>
</dbReference>
<protein>
    <submittedName>
        <fullName evidence="9">MFS general substrate transporter</fullName>
    </submittedName>
</protein>
<feature type="transmembrane region" description="Helical" evidence="7">
    <location>
        <begin position="275"/>
        <end position="299"/>
    </location>
</feature>
<keyword evidence="3 7" id="KW-0812">Transmembrane</keyword>
<feature type="transmembrane region" description="Helical" evidence="7">
    <location>
        <begin position="207"/>
        <end position="227"/>
    </location>
</feature>
<name>A0AAN6MYF1_9PEZI</name>
<feature type="transmembrane region" description="Helical" evidence="7">
    <location>
        <begin position="48"/>
        <end position="68"/>
    </location>
</feature>
<evidence type="ECO:0000256" key="4">
    <source>
        <dbReference type="ARBA" id="ARBA00022989"/>
    </source>
</evidence>